<evidence type="ECO:0000256" key="1">
    <source>
        <dbReference type="ARBA" id="ARBA00004651"/>
    </source>
</evidence>
<dbReference type="RefSeq" id="WP_126785514.1">
    <property type="nucleotide sequence ID" value="NZ_PIQF01000004.1"/>
</dbReference>
<dbReference type="InterPro" id="IPR052017">
    <property type="entry name" value="TSUP"/>
</dbReference>
<dbReference type="GO" id="GO:0005886">
    <property type="term" value="C:plasma membrane"/>
    <property type="evidence" value="ECO:0007669"/>
    <property type="project" value="UniProtKB-SubCell"/>
</dbReference>
<feature type="transmembrane region" description="Helical" evidence="8">
    <location>
        <begin position="6"/>
        <end position="25"/>
    </location>
</feature>
<evidence type="ECO:0000256" key="3">
    <source>
        <dbReference type="ARBA" id="ARBA00022448"/>
    </source>
</evidence>
<accession>A0A432Z7A5</accession>
<evidence type="ECO:0000313" key="10">
    <source>
        <dbReference type="Proteomes" id="UP000287908"/>
    </source>
</evidence>
<sequence>MAANDALFWLLVVISSVTSLLTAVAGAGGGAVLIAILALVLPGPAIIPVHGAVQMGSNIGRTALAWKYIDWPTIAWFVPFGLLGTLLGSLLLVQLPATLLQLSIALFLLYLTWGPPLPRVMLGKAGLMAGGFVTGFISLFVGASGPVVAAFIKARFTERMTTVATFAAAMSMQHAPKALVFGFAGFVFKEWLLLILAMMVAGFIGTWVGLNWLKRITNYRFNQIFRWIITLLALRLLWVAFESFIPALASITS</sequence>
<dbReference type="Pfam" id="PF01925">
    <property type="entry name" value="TauE"/>
    <property type="match status" value="1"/>
</dbReference>
<keyword evidence="4 8" id="KW-1003">Cell membrane</keyword>
<evidence type="ECO:0000256" key="2">
    <source>
        <dbReference type="ARBA" id="ARBA00009142"/>
    </source>
</evidence>
<feature type="transmembrane region" description="Helical" evidence="8">
    <location>
        <begin position="225"/>
        <end position="249"/>
    </location>
</feature>
<comment type="similarity">
    <text evidence="2 8">Belongs to the 4-toluene sulfonate uptake permease (TSUP) (TC 2.A.102) family.</text>
</comment>
<evidence type="ECO:0000256" key="4">
    <source>
        <dbReference type="ARBA" id="ARBA00022475"/>
    </source>
</evidence>
<dbReference type="AlphaFoldDB" id="A0A432Z7A5"/>
<keyword evidence="3" id="KW-0813">Transport</keyword>
<name>A0A432Z7A5_9GAMM</name>
<dbReference type="InterPro" id="IPR002781">
    <property type="entry name" value="TM_pro_TauE-like"/>
</dbReference>
<feature type="transmembrane region" description="Helical" evidence="8">
    <location>
        <begin position="191"/>
        <end position="213"/>
    </location>
</feature>
<dbReference type="PANTHER" id="PTHR30269">
    <property type="entry name" value="TRANSMEMBRANE PROTEIN YFCA"/>
    <property type="match status" value="1"/>
</dbReference>
<protein>
    <recommendedName>
        <fullName evidence="8">Probable membrane transporter protein</fullName>
    </recommendedName>
</protein>
<comment type="subcellular location">
    <subcellularLocation>
        <location evidence="1 8">Cell membrane</location>
        <topology evidence="1 8">Multi-pass membrane protein</topology>
    </subcellularLocation>
</comment>
<dbReference type="Proteomes" id="UP000287908">
    <property type="component" value="Unassembled WGS sequence"/>
</dbReference>
<feature type="transmembrane region" description="Helical" evidence="8">
    <location>
        <begin position="127"/>
        <end position="151"/>
    </location>
</feature>
<evidence type="ECO:0000313" key="9">
    <source>
        <dbReference type="EMBL" id="RUO73713.1"/>
    </source>
</evidence>
<dbReference type="PANTHER" id="PTHR30269:SF37">
    <property type="entry name" value="MEMBRANE TRANSPORTER PROTEIN"/>
    <property type="match status" value="1"/>
</dbReference>
<organism evidence="9 10">
    <name type="scientific">Idiomarina seosinensis</name>
    <dbReference type="NCBI Taxonomy" id="281739"/>
    <lineage>
        <taxon>Bacteria</taxon>
        <taxon>Pseudomonadati</taxon>
        <taxon>Pseudomonadota</taxon>
        <taxon>Gammaproteobacteria</taxon>
        <taxon>Alteromonadales</taxon>
        <taxon>Idiomarinaceae</taxon>
        <taxon>Idiomarina</taxon>
    </lineage>
</organism>
<keyword evidence="5 8" id="KW-0812">Transmembrane</keyword>
<proteinExistence type="inferred from homology"/>
<dbReference type="EMBL" id="PIQF01000004">
    <property type="protein sequence ID" value="RUO73713.1"/>
    <property type="molecule type" value="Genomic_DNA"/>
</dbReference>
<feature type="transmembrane region" description="Helical" evidence="8">
    <location>
        <begin position="73"/>
        <end position="92"/>
    </location>
</feature>
<feature type="transmembrane region" description="Helical" evidence="8">
    <location>
        <begin position="99"/>
        <end position="115"/>
    </location>
</feature>
<keyword evidence="10" id="KW-1185">Reference proteome</keyword>
<keyword evidence="7 8" id="KW-0472">Membrane</keyword>
<reference evidence="9 10" key="1">
    <citation type="journal article" date="2011" name="Front. Microbiol.">
        <title>Genomic signatures of strain selection and enhancement in Bacillus atrophaeus var. globigii, a historical biowarfare simulant.</title>
        <authorList>
            <person name="Gibbons H.S."/>
            <person name="Broomall S.M."/>
            <person name="McNew L.A."/>
            <person name="Daligault H."/>
            <person name="Chapman C."/>
            <person name="Bruce D."/>
            <person name="Karavis M."/>
            <person name="Krepps M."/>
            <person name="McGregor P.A."/>
            <person name="Hong C."/>
            <person name="Park K.H."/>
            <person name="Akmal A."/>
            <person name="Feldman A."/>
            <person name="Lin J.S."/>
            <person name="Chang W.E."/>
            <person name="Higgs B.W."/>
            <person name="Demirev P."/>
            <person name="Lindquist J."/>
            <person name="Liem A."/>
            <person name="Fochler E."/>
            <person name="Read T.D."/>
            <person name="Tapia R."/>
            <person name="Johnson S."/>
            <person name="Bishop-Lilly K.A."/>
            <person name="Detter C."/>
            <person name="Han C."/>
            <person name="Sozhamannan S."/>
            <person name="Rosenzweig C.N."/>
            <person name="Skowronski E.W."/>
        </authorList>
    </citation>
    <scope>NUCLEOTIDE SEQUENCE [LARGE SCALE GENOMIC DNA]</scope>
    <source>
        <strain evidence="9 10">CL-SP19</strain>
    </source>
</reference>
<evidence type="ECO:0000256" key="6">
    <source>
        <dbReference type="ARBA" id="ARBA00022989"/>
    </source>
</evidence>
<keyword evidence="6 8" id="KW-1133">Transmembrane helix</keyword>
<feature type="transmembrane region" description="Helical" evidence="8">
    <location>
        <begin position="32"/>
        <end position="53"/>
    </location>
</feature>
<evidence type="ECO:0000256" key="8">
    <source>
        <dbReference type="RuleBase" id="RU363041"/>
    </source>
</evidence>
<evidence type="ECO:0000256" key="5">
    <source>
        <dbReference type="ARBA" id="ARBA00022692"/>
    </source>
</evidence>
<evidence type="ECO:0000256" key="7">
    <source>
        <dbReference type="ARBA" id="ARBA00023136"/>
    </source>
</evidence>
<dbReference type="OrthoDB" id="6197550at2"/>
<comment type="caution">
    <text evidence="9">The sequence shown here is derived from an EMBL/GenBank/DDBJ whole genome shotgun (WGS) entry which is preliminary data.</text>
</comment>
<gene>
    <name evidence="9" type="ORF">CWI81_11865</name>
</gene>